<feature type="transmembrane region" description="Helical" evidence="9">
    <location>
        <begin position="145"/>
        <end position="169"/>
    </location>
</feature>
<dbReference type="InterPro" id="IPR003593">
    <property type="entry name" value="AAA+_ATPase"/>
</dbReference>
<evidence type="ECO:0000256" key="9">
    <source>
        <dbReference type="SAM" id="Phobius"/>
    </source>
</evidence>
<dbReference type="FunFam" id="3.40.50.300:FF:000221">
    <property type="entry name" value="Multidrug ABC transporter ATP-binding protein"/>
    <property type="match status" value="1"/>
</dbReference>
<evidence type="ECO:0000256" key="3">
    <source>
        <dbReference type="ARBA" id="ARBA00022475"/>
    </source>
</evidence>
<accession>A0A382ANG3</accession>
<protein>
    <recommendedName>
        <fullName evidence="13">ABC transmembrane type-1 domain-containing protein</fullName>
    </recommendedName>
</protein>
<evidence type="ECO:0000256" key="4">
    <source>
        <dbReference type="ARBA" id="ARBA00022692"/>
    </source>
</evidence>
<dbReference type="InterPro" id="IPR003439">
    <property type="entry name" value="ABC_transporter-like_ATP-bd"/>
</dbReference>
<dbReference type="InterPro" id="IPR039421">
    <property type="entry name" value="Type_1_exporter"/>
</dbReference>
<dbReference type="SMART" id="SM00382">
    <property type="entry name" value="AAA"/>
    <property type="match status" value="1"/>
</dbReference>
<dbReference type="Pfam" id="PF00005">
    <property type="entry name" value="ABC_tran"/>
    <property type="match status" value="1"/>
</dbReference>
<evidence type="ECO:0000313" key="12">
    <source>
        <dbReference type="EMBL" id="SVB03095.1"/>
    </source>
</evidence>
<feature type="domain" description="ABC transporter" evidence="10">
    <location>
        <begin position="352"/>
        <end position="588"/>
    </location>
</feature>
<dbReference type="InterPro" id="IPR036640">
    <property type="entry name" value="ABC1_TM_sf"/>
</dbReference>
<dbReference type="InterPro" id="IPR011527">
    <property type="entry name" value="ABC1_TM_dom"/>
</dbReference>
<keyword evidence="5" id="KW-0547">Nucleotide-binding</keyword>
<dbReference type="PANTHER" id="PTHR43394">
    <property type="entry name" value="ATP-DEPENDENT PERMEASE MDL1, MITOCHONDRIAL"/>
    <property type="match status" value="1"/>
</dbReference>
<sequence length="621" mass="69373">HTSRVDGPRRERSTFKHLSHLKRLGPYVRRFGWVLLASIGGLLVARLFDAIVPLFMKTAIDSLADPDIEPTLLVPVLSILGIVATRFLIYVFSQRALRRLSISVSYDLRKRLFNHVQFQGAHFFNRFGTGDLMSRAVNDVSMVRMVVSFGAVTILTTVFTLITGLYFMIMLSPSLTFWVVLPLPLVGVAGFGMARALFPYYMDRQEAMAEVTAFTQENLNGIRTVQAMAQEEKEIDRFRDVSTHYAQTVYRVNRYQALMNVVMGFISTASTVIVIFYGGALVLRGEITLGTFMAFFSYLMMVAWPVRMIGMSITMFTAAAAGTERIFEILDYEPEVDDASTKTVTTELRGRIEFRNLVYSHPGAPRPTIDGATFNIEPGETIAFMGRVGSGKSTLLNAIVRLVDTPAGMVFLDGHDIHDFPLHQLRGAVTLVPQDPFLFSMTLRDNLTYDDLSRGDELIWEAAEAAAFADPLRRQLAEGLDTMVGERGVTLSGGQKQRATLTRGMVRDAKVLLLDDCFSSVDTETEERILRGLRRMRGGKTTMLISHRVSTARHADRIFVIDGGRFKESGTHQELIARGGYYADLAAVQSNQDEDRERKARLLRDLDSEISAVPMPEAAKL</sequence>
<dbReference type="EMBL" id="UINC01026156">
    <property type="protein sequence ID" value="SVB03095.1"/>
    <property type="molecule type" value="Genomic_DNA"/>
</dbReference>
<dbReference type="InterPro" id="IPR027417">
    <property type="entry name" value="P-loop_NTPase"/>
</dbReference>
<dbReference type="PROSITE" id="PS50893">
    <property type="entry name" value="ABC_TRANSPORTER_2"/>
    <property type="match status" value="1"/>
</dbReference>
<keyword evidence="6" id="KW-0067">ATP-binding</keyword>
<evidence type="ECO:0000259" key="10">
    <source>
        <dbReference type="PROSITE" id="PS50893"/>
    </source>
</evidence>
<feature type="transmembrane region" description="Helical" evidence="9">
    <location>
        <begin position="175"/>
        <end position="198"/>
    </location>
</feature>
<reference evidence="12" key="1">
    <citation type="submission" date="2018-05" db="EMBL/GenBank/DDBJ databases">
        <authorList>
            <person name="Lanie J.A."/>
            <person name="Ng W.-L."/>
            <person name="Kazmierczak K.M."/>
            <person name="Andrzejewski T.M."/>
            <person name="Davidsen T.M."/>
            <person name="Wayne K.J."/>
            <person name="Tettelin H."/>
            <person name="Glass J.I."/>
            <person name="Rusch D."/>
            <person name="Podicherti R."/>
            <person name="Tsui H.-C.T."/>
            <person name="Winkler M.E."/>
        </authorList>
    </citation>
    <scope>NUCLEOTIDE SEQUENCE</scope>
</reference>
<evidence type="ECO:0000256" key="2">
    <source>
        <dbReference type="ARBA" id="ARBA00022448"/>
    </source>
</evidence>
<dbReference type="AlphaFoldDB" id="A0A382ANG3"/>
<comment type="subcellular location">
    <subcellularLocation>
        <location evidence="1">Cell membrane</location>
        <topology evidence="1">Multi-pass membrane protein</topology>
    </subcellularLocation>
</comment>
<keyword evidence="2" id="KW-0813">Transport</keyword>
<dbReference type="GO" id="GO:0016887">
    <property type="term" value="F:ATP hydrolysis activity"/>
    <property type="evidence" value="ECO:0007669"/>
    <property type="project" value="InterPro"/>
</dbReference>
<gene>
    <name evidence="12" type="ORF">METZ01_LOCUS155949</name>
</gene>
<feature type="transmembrane region" description="Helical" evidence="9">
    <location>
        <begin position="72"/>
        <end position="92"/>
    </location>
</feature>
<keyword evidence="8 9" id="KW-0472">Membrane</keyword>
<feature type="transmembrane region" description="Helical" evidence="9">
    <location>
        <begin position="31"/>
        <end position="52"/>
    </location>
</feature>
<dbReference type="SUPFAM" id="SSF52540">
    <property type="entry name" value="P-loop containing nucleoside triphosphate hydrolases"/>
    <property type="match status" value="1"/>
</dbReference>
<evidence type="ECO:0008006" key="13">
    <source>
        <dbReference type="Google" id="ProtNLM"/>
    </source>
</evidence>
<dbReference type="SUPFAM" id="SSF90123">
    <property type="entry name" value="ABC transporter transmembrane region"/>
    <property type="match status" value="1"/>
</dbReference>
<dbReference type="Gene3D" id="3.40.50.300">
    <property type="entry name" value="P-loop containing nucleotide triphosphate hydrolases"/>
    <property type="match status" value="1"/>
</dbReference>
<keyword evidence="3" id="KW-1003">Cell membrane</keyword>
<evidence type="ECO:0000256" key="7">
    <source>
        <dbReference type="ARBA" id="ARBA00022989"/>
    </source>
</evidence>
<dbReference type="GO" id="GO:0005524">
    <property type="term" value="F:ATP binding"/>
    <property type="evidence" value="ECO:0007669"/>
    <property type="project" value="UniProtKB-KW"/>
</dbReference>
<evidence type="ECO:0000256" key="6">
    <source>
        <dbReference type="ARBA" id="ARBA00022840"/>
    </source>
</evidence>
<evidence type="ECO:0000256" key="1">
    <source>
        <dbReference type="ARBA" id="ARBA00004651"/>
    </source>
</evidence>
<dbReference type="Gene3D" id="1.20.1560.10">
    <property type="entry name" value="ABC transporter type 1, transmembrane domain"/>
    <property type="match status" value="1"/>
</dbReference>
<evidence type="ECO:0000256" key="8">
    <source>
        <dbReference type="ARBA" id="ARBA00023136"/>
    </source>
</evidence>
<name>A0A382ANG3_9ZZZZ</name>
<feature type="transmembrane region" description="Helical" evidence="9">
    <location>
        <begin position="257"/>
        <end position="281"/>
    </location>
</feature>
<evidence type="ECO:0000256" key="5">
    <source>
        <dbReference type="ARBA" id="ARBA00022741"/>
    </source>
</evidence>
<dbReference type="PANTHER" id="PTHR43394:SF1">
    <property type="entry name" value="ATP-BINDING CASSETTE SUB-FAMILY B MEMBER 10, MITOCHONDRIAL"/>
    <property type="match status" value="1"/>
</dbReference>
<keyword evidence="4 9" id="KW-0812">Transmembrane</keyword>
<dbReference type="GO" id="GO:0015421">
    <property type="term" value="F:ABC-type oligopeptide transporter activity"/>
    <property type="evidence" value="ECO:0007669"/>
    <property type="project" value="TreeGrafter"/>
</dbReference>
<dbReference type="Pfam" id="PF00664">
    <property type="entry name" value="ABC_membrane"/>
    <property type="match status" value="1"/>
</dbReference>
<feature type="non-terminal residue" evidence="12">
    <location>
        <position position="1"/>
    </location>
</feature>
<dbReference type="GO" id="GO:0005886">
    <property type="term" value="C:plasma membrane"/>
    <property type="evidence" value="ECO:0007669"/>
    <property type="project" value="UniProtKB-SubCell"/>
</dbReference>
<dbReference type="PROSITE" id="PS50929">
    <property type="entry name" value="ABC_TM1F"/>
    <property type="match status" value="1"/>
</dbReference>
<dbReference type="CDD" id="cd18541">
    <property type="entry name" value="ABC_6TM_TmrB_like"/>
    <property type="match status" value="1"/>
</dbReference>
<proteinExistence type="predicted"/>
<feature type="transmembrane region" description="Helical" evidence="9">
    <location>
        <begin position="287"/>
        <end position="306"/>
    </location>
</feature>
<feature type="domain" description="ABC transmembrane type-1" evidence="11">
    <location>
        <begin position="36"/>
        <end position="318"/>
    </location>
</feature>
<keyword evidence="7 9" id="KW-1133">Transmembrane helix</keyword>
<evidence type="ECO:0000259" key="11">
    <source>
        <dbReference type="PROSITE" id="PS50929"/>
    </source>
</evidence>
<organism evidence="12">
    <name type="scientific">marine metagenome</name>
    <dbReference type="NCBI Taxonomy" id="408172"/>
    <lineage>
        <taxon>unclassified sequences</taxon>
        <taxon>metagenomes</taxon>
        <taxon>ecological metagenomes</taxon>
    </lineage>
</organism>